<evidence type="ECO:0000256" key="5">
    <source>
        <dbReference type="ARBA" id="ARBA00022641"/>
    </source>
</evidence>
<dbReference type="Proteomes" id="UP000827721">
    <property type="component" value="Unassembled WGS sequence"/>
</dbReference>
<evidence type="ECO:0000313" key="12">
    <source>
        <dbReference type="Proteomes" id="UP000827721"/>
    </source>
</evidence>
<evidence type="ECO:0000256" key="2">
    <source>
        <dbReference type="ARBA" id="ARBA00010781"/>
    </source>
</evidence>
<proteinExistence type="inferred from homology"/>
<evidence type="ECO:0000256" key="10">
    <source>
        <dbReference type="SAM" id="MobiDB-lite"/>
    </source>
</evidence>
<keyword evidence="3 9" id="KW-0217">Developmental protein</keyword>
<keyword evidence="5 9" id="KW-0765">Sulfation</keyword>
<comment type="PTM">
    <text evidence="9">Sulfation is important for activity and for the binding to a putative membrane receptor.</text>
</comment>
<evidence type="ECO:0000256" key="8">
    <source>
        <dbReference type="ARBA" id="ARBA00023030"/>
    </source>
</evidence>
<comment type="PTM">
    <text evidence="9">PSK-alpha is produced by endopeptidase digestion. PSK-beta is produced from PSK-alpha by exopeptidase digestion.</text>
</comment>
<comment type="function">
    <text evidence="9">Promotes plant cell differentiation, organogenesis and somatic embryogenesis as well as cell proliferation.</text>
</comment>
<dbReference type="InterPro" id="IPR009438">
    <property type="entry name" value="Phytosulfokine"/>
</dbReference>
<keyword evidence="7 9" id="KW-0221">Differentiation</keyword>
<evidence type="ECO:0000256" key="6">
    <source>
        <dbReference type="ARBA" id="ARBA00022729"/>
    </source>
</evidence>
<protein>
    <recommendedName>
        <fullName evidence="9">Phytosulfokine</fullName>
    </recommendedName>
    <component>
        <recommendedName>
            <fullName evidence="9">Phytosulfokine-alpha</fullName>
            <shortName evidence="9">PSK-alpha</shortName>
            <shortName evidence="9">Phytosulfokine-a</shortName>
        </recommendedName>
    </component>
    <component>
        <recommendedName>
            <fullName evidence="9">Phytosulfokine-beta</fullName>
            <shortName evidence="9">PSK-beta</shortName>
            <shortName evidence="9">Phytosulfokine-b</shortName>
        </recommendedName>
    </component>
</protein>
<sequence>MSKLSTHFMVALLLCTFMLANYATARPEPGLAADSLMKSHHLEEEEKAESESCDGVGKEECLMRRTLAAHVDYIYTQNHHP</sequence>
<feature type="chain" id="PRO_5044986773" description="Phytosulfokine" evidence="9">
    <location>
        <begin position="26"/>
        <end position="81"/>
    </location>
</feature>
<evidence type="ECO:0000256" key="7">
    <source>
        <dbReference type="ARBA" id="ARBA00022782"/>
    </source>
</evidence>
<evidence type="ECO:0000256" key="1">
    <source>
        <dbReference type="ARBA" id="ARBA00004613"/>
    </source>
</evidence>
<accession>A0ABQ8HTG8</accession>
<evidence type="ECO:0000256" key="3">
    <source>
        <dbReference type="ARBA" id="ARBA00022473"/>
    </source>
</evidence>
<keyword evidence="12" id="KW-1185">Reference proteome</keyword>
<name>A0ABQ8HTG8_9ROSI</name>
<feature type="region of interest" description="Disordered" evidence="10">
    <location>
        <begin position="36"/>
        <end position="55"/>
    </location>
</feature>
<feature type="signal peptide" evidence="9">
    <location>
        <begin position="1"/>
        <end position="25"/>
    </location>
</feature>
<reference evidence="11 12" key="1">
    <citation type="submission" date="2021-02" db="EMBL/GenBank/DDBJ databases">
        <title>Plant Genome Project.</title>
        <authorList>
            <person name="Zhang R.-G."/>
        </authorList>
    </citation>
    <scope>NUCLEOTIDE SEQUENCE [LARGE SCALE GENOMIC DNA]</scope>
    <source>
        <tissue evidence="11">Leaves</tissue>
    </source>
</reference>
<keyword evidence="8 9" id="KW-0339">Growth factor</keyword>
<keyword evidence="6 9" id="KW-0732">Signal</keyword>
<evidence type="ECO:0000256" key="4">
    <source>
        <dbReference type="ARBA" id="ARBA00022525"/>
    </source>
</evidence>
<comment type="similarity">
    <text evidence="2 9">Belongs to the phytosulfokine family.</text>
</comment>
<evidence type="ECO:0000256" key="9">
    <source>
        <dbReference type="RuleBase" id="RU368031"/>
    </source>
</evidence>
<dbReference type="PANTHER" id="PTHR33285">
    <property type="entry name" value="PHYTOSULFOKINES 3"/>
    <property type="match status" value="1"/>
</dbReference>
<organism evidence="11 12">
    <name type="scientific">Xanthoceras sorbifolium</name>
    <dbReference type="NCBI Taxonomy" id="99658"/>
    <lineage>
        <taxon>Eukaryota</taxon>
        <taxon>Viridiplantae</taxon>
        <taxon>Streptophyta</taxon>
        <taxon>Embryophyta</taxon>
        <taxon>Tracheophyta</taxon>
        <taxon>Spermatophyta</taxon>
        <taxon>Magnoliopsida</taxon>
        <taxon>eudicotyledons</taxon>
        <taxon>Gunneridae</taxon>
        <taxon>Pentapetalae</taxon>
        <taxon>rosids</taxon>
        <taxon>malvids</taxon>
        <taxon>Sapindales</taxon>
        <taxon>Sapindaceae</taxon>
        <taxon>Xanthoceroideae</taxon>
        <taxon>Xanthoceras</taxon>
    </lineage>
</organism>
<comment type="caution">
    <text evidence="11">The sequence shown here is derived from an EMBL/GenBank/DDBJ whole genome shotgun (WGS) entry which is preliminary data.</text>
</comment>
<comment type="subcellular location">
    <subcellularLocation>
        <location evidence="1 9">Secreted</location>
    </subcellularLocation>
</comment>
<dbReference type="PANTHER" id="PTHR33285:SF55">
    <property type="entry name" value="PHYTOSULFOKINES 3"/>
    <property type="match status" value="1"/>
</dbReference>
<dbReference type="EMBL" id="JAFEMO010000007">
    <property type="protein sequence ID" value="KAH7567552.1"/>
    <property type="molecule type" value="Genomic_DNA"/>
</dbReference>
<keyword evidence="4 9" id="KW-0964">Secreted</keyword>
<gene>
    <name evidence="11" type="ORF">JRO89_XS07G0091400</name>
</gene>
<dbReference type="Pfam" id="PF06404">
    <property type="entry name" value="PSK"/>
    <property type="match status" value="1"/>
</dbReference>
<evidence type="ECO:0000313" key="11">
    <source>
        <dbReference type="EMBL" id="KAH7567552.1"/>
    </source>
</evidence>